<name>A0AAN0MMD8_9GAMM</name>
<keyword evidence="1" id="KW-0472">Membrane</keyword>
<dbReference type="KEGG" id="parl:PEC302110_33940"/>
<gene>
    <name evidence="2" type="ORF">PEC302110_33940</name>
</gene>
<evidence type="ECO:0000313" key="2">
    <source>
        <dbReference type="EMBL" id="BES86297.1"/>
    </source>
</evidence>
<evidence type="ECO:0000313" key="3">
    <source>
        <dbReference type="Proteomes" id="UP001377830"/>
    </source>
</evidence>
<sequence length="80" mass="9007">MHPKGIPKRRLVKLIRSGILMGYLRAVLISISGYLYSVNGFINLLKYNNKYLQVGFIRSTHNRLVAGSSPAGATKFKELR</sequence>
<feature type="transmembrane region" description="Helical" evidence="1">
    <location>
        <begin position="20"/>
        <end position="42"/>
    </location>
</feature>
<reference evidence="3" key="1">
    <citation type="journal article" date="2024" name="Int. J. Syst. Evol. Microbiol.">
        <title>Pectobacterium araliae sp. nov., a pathogen causing bacterial soft rot of Japanese angelica tree in Japan.</title>
        <authorList>
            <person name="Sawada H."/>
            <person name="Someya N."/>
            <person name="Morohoshi T."/>
            <person name="Ono M."/>
            <person name="Satou M."/>
        </authorList>
    </citation>
    <scope>NUCLEOTIDE SEQUENCE [LARGE SCALE GENOMIC DNA]</scope>
    <source>
        <strain evidence="3">MAFF 302110</strain>
    </source>
</reference>
<proteinExistence type="predicted"/>
<accession>A0AAN0MMD8</accession>
<dbReference type="EMBL" id="AP028908">
    <property type="protein sequence ID" value="BES86297.1"/>
    <property type="molecule type" value="Genomic_DNA"/>
</dbReference>
<dbReference type="Proteomes" id="UP001377830">
    <property type="component" value="Chromosome"/>
</dbReference>
<keyword evidence="1" id="KW-0812">Transmembrane</keyword>
<evidence type="ECO:0000256" key="1">
    <source>
        <dbReference type="SAM" id="Phobius"/>
    </source>
</evidence>
<dbReference type="AlphaFoldDB" id="A0AAN0MMD8"/>
<keyword evidence="3" id="KW-1185">Reference proteome</keyword>
<organism evidence="2 3">
    <name type="scientific">Pectobacterium araliae</name>
    <dbReference type="NCBI Taxonomy" id="3073862"/>
    <lineage>
        <taxon>Bacteria</taxon>
        <taxon>Pseudomonadati</taxon>
        <taxon>Pseudomonadota</taxon>
        <taxon>Gammaproteobacteria</taxon>
        <taxon>Enterobacterales</taxon>
        <taxon>Pectobacteriaceae</taxon>
        <taxon>Pectobacterium</taxon>
    </lineage>
</organism>
<protein>
    <submittedName>
        <fullName evidence="2">Uncharacterized protein</fullName>
    </submittedName>
</protein>
<keyword evidence="1" id="KW-1133">Transmembrane helix</keyword>